<dbReference type="AlphaFoldDB" id="A0AAD8MT95"/>
<dbReference type="PANTHER" id="PTHR47476:SF2">
    <property type="entry name" value="ARABINOSE 5-PHOSPHATE ISOMERASE-RELATED"/>
    <property type="match status" value="1"/>
</dbReference>
<dbReference type="Gene3D" id="3.40.50.10490">
    <property type="entry name" value="Glucose-6-phosphate isomerase like protein, domain 1"/>
    <property type="match status" value="1"/>
</dbReference>
<reference evidence="2" key="2">
    <citation type="submission" date="2023-05" db="EMBL/GenBank/DDBJ databases">
        <authorList>
            <person name="Schelkunov M.I."/>
        </authorList>
    </citation>
    <scope>NUCLEOTIDE SEQUENCE</scope>
    <source>
        <strain evidence="2">Hsosn_3</strain>
        <tissue evidence="2">Leaf</tissue>
    </source>
</reference>
<comment type="caution">
    <text evidence="2">The sequence shown here is derived from an EMBL/GenBank/DDBJ whole genome shotgun (WGS) entry which is preliminary data.</text>
</comment>
<sequence length="307" mass="33495">MVLVCDGHQQNKTSFNSSFVTQKISQTLVSLGIRAGFLSPVDALHGDIGILNVDDILVLFSKSGNTEELLKLVPCVKAKGVYVISITSLESNALMGVCDFNVFLPLERELCPFDLASVTFTAIQMVFGDTVAIAMMSARNLSRDECVAHILNIIVKDGWNSTYEMLDVAEKYEKSFSRSTAKAINVEEDPEEMRQLDEALEKMNVDASSTAASATGTSQPQLLARLQTIHNSNKSELQPEICTVCTVCTVCTNPGGGAGVVTGEWTLSSGQHQQAAVSELWTLEVDTGHWTDSWQCTDHRCLSFKLF</sequence>
<dbReference type="EMBL" id="JAUIZM010000004">
    <property type="protein sequence ID" value="KAK1388560.1"/>
    <property type="molecule type" value="Genomic_DNA"/>
</dbReference>
<dbReference type="InterPro" id="IPR046348">
    <property type="entry name" value="SIS_dom_sf"/>
</dbReference>
<gene>
    <name evidence="2" type="ORF">POM88_016738</name>
</gene>
<dbReference type="Pfam" id="PF01380">
    <property type="entry name" value="SIS"/>
    <property type="match status" value="1"/>
</dbReference>
<organism evidence="2 3">
    <name type="scientific">Heracleum sosnowskyi</name>
    <dbReference type="NCBI Taxonomy" id="360622"/>
    <lineage>
        <taxon>Eukaryota</taxon>
        <taxon>Viridiplantae</taxon>
        <taxon>Streptophyta</taxon>
        <taxon>Embryophyta</taxon>
        <taxon>Tracheophyta</taxon>
        <taxon>Spermatophyta</taxon>
        <taxon>Magnoliopsida</taxon>
        <taxon>eudicotyledons</taxon>
        <taxon>Gunneridae</taxon>
        <taxon>Pentapetalae</taxon>
        <taxon>asterids</taxon>
        <taxon>campanulids</taxon>
        <taxon>Apiales</taxon>
        <taxon>Apiaceae</taxon>
        <taxon>Apioideae</taxon>
        <taxon>apioid superclade</taxon>
        <taxon>Tordylieae</taxon>
        <taxon>Tordyliinae</taxon>
        <taxon>Heracleum</taxon>
    </lineage>
</organism>
<name>A0AAD8MT95_9APIA</name>
<dbReference type="GO" id="GO:0097367">
    <property type="term" value="F:carbohydrate derivative binding"/>
    <property type="evidence" value="ECO:0007669"/>
    <property type="project" value="InterPro"/>
</dbReference>
<dbReference type="SUPFAM" id="SSF53697">
    <property type="entry name" value="SIS domain"/>
    <property type="match status" value="1"/>
</dbReference>
<feature type="domain" description="SIS" evidence="1">
    <location>
        <begin position="1"/>
        <end position="141"/>
    </location>
</feature>
<dbReference type="PROSITE" id="PS51464">
    <property type="entry name" value="SIS"/>
    <property type="match status" value="1"/>
</dbReference>
<protein>
    <recommendedName>
        <fullName evidence="1">SIS domain-containing protein</fullName>
    </recommendedName>
</protein>
<dbReference type="GO" id="GO:1901135">
    <property type="term" value="P:carbohydrate derivative metabolic process"/>
    <property type="evidence" value="ECO:0007669"/>
    <property type="project" value="InterPro"/>
</dbReference>
<evidence type="ECO:0000313" key="2">
    <source>
        <dbReference type="EMBL" id="KAK1388560.1"/>
    </source>
</evidence>
<evidence type="ECO:0000313" key="3">
    <source>
        <dbReference type="Proteomes" id="UP001237642"/>
    </source>
</evidence>
<proteinExistence type="predicted"/>
<dbReference type="Proteomes" id="UP001237642">
    <property type="component" value="Unassembled WGS sequence"/>
</dbReference>
<dbReference type="PANTHER" id="PTHR47476">
    <property type="match status" value="1"/>
</dbReference>
<dbReference type="InterPro" id="IPR001347">
    <property type="entry name" value="SIS_dom"/>
</dbReference>
<evidence type="ECO:0000259" key="1">
    <source>
        <dbReference type="PROSITE" id="PS51464"/>
    </source>
</evidence>
<reference evidence="2" key="1">
    <citation type="submission" date="2023-02" db="EMBL/GenBank/DDBJ databases">
        <title>Genome of toxic invasive species Heracleum sosnowskyi carries increased number of genes despite the absence of recent whole-genome duplications.</title>
        <authorList>
            <person name="Schelkunov M."/>
            <person name="Shtratnikova V."/>
            <person name="Makarenko M."/>
            <person name="Klepikova A."/>
            <person name="Omelchenko D."/>
            <person name="Novikova G."/>
            <person name="Obukhova E."/>
            <person name="Bogdanov V."/>
            <person name="Penin A."/>
            <person name="Logacheva M."/>
        </authorList>
    </citation>
    <scope>NUCLEOTIDE SEQUENCE</scope>
    <source>
        <strain evidence="2">Hsosn_3</strain>
        <tissue evidence="2">Leaf</tissue>
    </source>
</reference>
<keyword evidence="3" id="KW-1185">Reference proteome</keyword>
<accession>A0AAD8MT95</accession>